<evidence type="ECO:0000313" key="1">
    <source>
        <dbReference type="EMBL" id="JAD55726.1"/>
    </source>
</evidence>
<dbReference type="AlphaFoldDB" id="A0A0A9AX89"/>
<organism evidence="1">
    <name type="scientific">Arundo donax</name>
    <name type="common">Giant reed</name>
    <name type="synonym">Donax arundinaceus</name>
    <dbReference type="NCBI Taxonomy" id="35708"/>
    <lineage>
        <taxon>Eukaryota</taxon>
        <taxon>Viridiplantae</taxon>
        <taxon>Streptophyta</taxon>
        <taxon>Embryophyta</taxon>
        <taxon>Tracheophyta</taxon>
        <taxon>Spermatophyta</taxon>
        <taxon>Magnoliopsida</taxon>
        <taxon>Liliopsida</taxon>
        <taxon>Poales</taxon>
        <taxon>Poaceae</taxon>
        <taxon>PACMAD clade</taxon>
        <taxon>Arundinoideae</taxon>
        <taxon>Arundineae</taxon>
        <taxon>Arundo</taxon>
    </lineage>
</organism>
<sequence>MPLPPFASPLVSCFIASLAAAWRMNCCCL</sequence>
<reference evidence="1" key="1">
    <citation type="submission" date="2014-09" db="EMBL/GenBank/DDBJ databases">
        <authorList>
            <person name="Magalhaes I.L.F."/>
            <person name="Oliveira U."/>
            <person name="Santos F.R."/>
            <person name="Vidigal T.H.D.A."/>
            <person name="Brescovit A.D."/>
            <person name="Santos A.J."/>
        </authorList>
    </citation>
    <scope>NUCLEOTIDE SEQUENCE</scope>
    <source>
        <tissue evidence="1">Shoot tissue taken approximately 20 cm above the soil surface</tissue>
    </source>
</reference>
<dbReference type="EMBL" id="GBRH01242169">
    <property type="protein sequence ID" value="JAD55726.1"/>
    <property type="molecule type" value="Transcribed_RNA"/>
</dbReference>
<name>A0A0A9AX89_ARUDO</name>
<proteinExistence type="predicted"/>
<protein>
    <submittedName>
        <fullName evidence="1">MYB36</fullName>
    </submittedName>
</protein>
<accession>A0A0A9AX89</accession>
<reference evidence="1" key="2">
    <citation type="journal article" date="2015" name="Data Brief">
        <title>Shoot transcriptome of the giant reed, Arundo donax.</title>
        <authorList>
            <person name="Barrero R.A."/>
            <person name="Guerrero F.D."/>
            <person name="Moolhuijzen P."/>
            <person name="Goolsby J.A."/>
            <person name="Tidwell J."/>
            <person name="Bellgard S.E."/>
            <person name="Bellgard M.I."/>
        </authorList>
    </citation>
    <scope>NUCLEOTIDE SEQUENCE</scope>
    <source>
        <tissue evidence="1">Shoot tissue taken approximately 20 cm above the soil surface</tissue>
    </source>
</reference>